<comment type="caution">
    <text evidence="2">The sequence shown here is derived from an EMBL/GenBank/DDBJ whole genome shotgun (WGS) entry which is preliminary data.</text>
</comment>
<feature type="region of interest" description="Disordered" evidence="1">
    <location>
        <begin position="89"/>
        <end position="110"/>
    </location>
</feature>
<accession>A0AAN7AHT3</accession>
<organism evidence="2 3">
    <name type="scientific">Podospora australis</name>
    <dbReference type="NCBI Taxonomy" id="1536484"/>
    <lineage>
        <taxon>Eukaryota</taxon>
        <taxon>Fungi</taxon>
        <taxon>Dikarya</taxon>
        <taxon>Ascomycota</taxon>
        <taxon>Pezizomycotina</taxon>
        <taxon>Sordariomycetes</taxon>
        <taxon>Sordariomycetidae</taxon>
        <taxon>Sordariales</taxon>
        <taxon>Podosporaceae</taxon>
        <taxon>Podospora</taxon>
    </lineage>
</organism>
<proteinExistence type="predicted"/>
<evidence type="ECO:0000313" key="3">
    <source>
        <dbReference type="Proteomes" id="UP001302126"/>
    </source>
</evidence>
<dbReference type="Proteomes" id="UP001302126">
    <property type="component" value="Unassembled WGS sequence"/>
</dbReference>
<protein>
    <submittedName>
        <fullName evidence="2">Uncharacterized protein</fullName>
    </submittedName>
</protein>
<keyword evidence="3" id="KW-1185">Reference proteome</keyword>
<name>A0AAN7AHT3_9PEZI</name>
<evidence type="ECO:0000313" key="2">
    <source>
        <dbReference type="EMBL" id="KAK4187748.1"/>
    </source>
</evidence>
<sequence>MQPFPSVHNSLSYLVSSPAAANDTAHQPIQSSPVSAAAAFSCIEPEFTMDIAVLPDAGELCIASAFPFAFLVSLSTNSNCTRLLRVRKTSSMDEETDPPPDRHSAIDPPAKQYRRPPFLDHLALFQPVKTRHPNQAVYQQMRVRLQPKNNSHTVIGWVAMSHFTGSPIRAFCCRHSGIGTRDTNLQCKRAIDRVCRRQIMECFIPRERSLGDDHGI</sequence>
<dbReference type="AlphaFoldDB" id="A0AAN7AHT3"/>
<reference evidence="2" key="1">
    <citation type="journal article" date="2023" name="Mol. Phylogenet. Evol.">
        <title>Genome-scale phylogeny and comparative genomics of the fungal order Sordariales.</title>
        <authorList>
            <person name="Hensen N."/>
            <person name="Bonometti L."/>
            <person name="Westerberg I."/>
            <person name="Brannstrom I.O."/>
            <person name="Guillou S."/>
            <person name="Cros-Aarteil S."/>
            <person name="Calhoun S."/>
            <person name="Haridas S."/>
            <person name="Kuo A."/>
            <person name="Mondo S."/>
            <person name="Pangilinan J."/>
            <person name="Riley R."/>
            <person name="LaButti K."/>
            <person name="Andreopoulos B."/>
            <person name="Lipzen A."/>
            <person name="Chen C."/>
            <person name="Yan M."/>
            <person name="Daum C."/>
            <person name="Ng V."/>
            <person name="Clum A."/>
            <person name="Steindorff A."/>
            <person name="Ohm R.A."/>
            <person name="Martin F."/>
            <person name="Silar P."/>
            <person name="Natvig D.O."/>
            <person name="Lalanne C."/>
            <person name="Gautier V."/>
            <person name="Ament-Velasquez S.L."/>
            <person name="Kruys A."/>
            <person name="Hutchinson M.I."/>
            <person name="Powell A.J."/>
            <person name="Barry K."/>
            <person name="Miller A.N."/>
            <person name="Grigoriev I.V."/>
            <person name="Debuchy R."/>
            <person name="Gladieux P."/>
            <person name="Hiltunen Thoren M."/>
            <person name="Johannesson H."/>
        </authorList>
    </citation>
    <scope>NUCLEOTIDE SEQUENCE</scope>
    <source>
        <strain evidence="2">PSN309</strain>
    </source>
</reference>
<evidence type="ECO:0000256" key="1">
    <source>
        <dbReference type="SAM" id="MobiDB-lite"/>
    </source>
</evidence>
<reference evidence="2" key="2">
    <citation type="submission" date="2023-05" db="EMBL/GenBank/DDBJ databases">
        <authorList>
            <consortium name="Lawrence Berkeley National Laboratory"/>
            <person name="Steindorff A."/>
            <person name="Hensen N."/>
            <person name="Bonometti L."/>
            <person name="Westerberg I."/>
            <person name="Brannstrom I.O."/>
            <person name="Guillou S."/>
            <person name="Cros-Aarteil S."/>
            <person name="Calhoun S."/>
            <person name="Haridas S."/>
            <person name="Kuo A."/>
            <person name="Mondo S."/>
            <person name="Pangilinan J."/>
            <person name="Riley R."/>
            <person name="Labutti K."/>
            <person name="Andreopoulos B."/>
            <person name="Lipzen A."/>
            <person name="Chen C."/>
            <person name="Yanf M."/>
            <person name="Daum C."/>
            <person name="Ng V."/>
            <person name="Clum A."/>
            <person name="Ohm R."/>
            <person name="Martin F."/>
            <person name="Silar P."/>
            <person name="Natvig D."/>
            <person name="Lalanne C."/>
            <person name="Gautier V."/>
            <person name="Ament-Velasquez S.L."/>
            <person name="Kruys A."/>
            <person name="Hutchinson M.I."/>
            <person name="Powell A.J."/>
            <person name="Barry K."/>
            <person name="Miller A.N."/>
            <person name="Grigoriev I.V."/>
            <person name="Debuchy R."/>
            <person name="Gladieux P."/>
            <person name="Thoren M.H."/>
            <person name="Johannesson H."/>
        </authorList>
    </citation>
    <scope>NUCLEOTIDE SEQUENCE</scope>
    <source>
        <strain evidence="2">PSN309</strain>
    </source>
</reference>
<gene>
    <name evidence="2" type="ORF">QBC35DRAFT_498147</name>
</gene>
<dbReference type="EMBL" id="MU864398">
    <property type="protein sequence ID" value="KAK4187748.1"/>
    <property type="molecule type" value="Genomic_DNA"/>
</dbReference>